<evidence type="ECO:0000313" key="3">
    <source>
        <dbReference type="Proteomes" id="UP000509568"/>
    </source>
</evidence>
<feature type="coiled-coil region" evidence="1">
    <location>
        <begin position="88"/>
        <end position="120"/>
    </location>
</feature>
<protein>
    <submittedName>
        <fullName evidence="2">TIGR02444 family protein</fullName>
    </submittedName>
</protein>
<dbReference type="KEGG" id="pez:HWQ56_01360"/>
<dbReference type="RefSeq" id="WP_176569615.1">
    <property type="nucleotide sequence ID" value="NZ_CP056030.1"/>
</dbReference>
<evidence type="ECO:0000256" key="1">
    <source>
        <dbReference type="SAM" id="Coils"/>
    </source>
</evidence>
<organism evidence="2 3">
    <name type="scientific">Pseudomonas eucalypticola</name>
    <dbReference type="NCBI Taxonomy" id="2599595"/>
    <lineage>
        <taxon>Bacteria</taxon>
        <taxon>Pseudomonadati</taxon>
        <taxon>Pseudomonadota</taxon>
        <taxon>Gammaproteobacteria</taxon>
        <taxon>Pseudomonadales</taxon>
        <taxon>Pseudomonadaceae</taxon>
        <taxon>Pseudomonas</taxon>
    </lineage>
</organism>
<dbReference type="EMBL" id="CP056030">
    <property type="protein sequence ID" value="QKZ02511.1"/>
    <property type="molecule type" value="Genomic_DNA"/>
</dbReference>
<evidence type="ECO:0000313" key="2">
    <source>
        <dbReference type="EMBL" id="QKZ02511.1"/>
    </source>
</evidence>
<dbReference type="AlphaFoldDB" id="A0A7D5HTP5"/>
<accession>A0A7D5HTP5</accession>
<keyword evidence="3" id="KW-1185">Reference proteome</keyword>
<reference evidence="2 3" key="1">
    <citation type="submission" date="2020-06" db="EMBL/GenBank/DDBJ databases">
        <title>Pseudomonas eucalypticola sp. nov., an endophyte of Eucalyptus dunnii leaves with biocontrol ability of eucalyptus leaf blight.</title>
        <authorList>
            <person name="Liu Y."/>
            <person name="Song Z."/>
            <person name="Zeng H."/>
            <person name="Lu M."/>
            <person name="Wang X."/>
            <person name="Lian X."/>
            <person name="Zhang Q."/>
        </authorList>
    </citation>
    <scope>NUCLEOTIDE SEQUENCE [LARGE SCALE GENOMIC DNA]</scope>
    <source>
        <strain evidence="2 3">NP-1</strain>
    </source>
</reference>
<dbReference type="InterPro" id="IPR012659">
    <property type="entry name" value="CHP02444"/>
</dbReference>
<proteinExistence type="predicted"/>
<name>A0A7D5HTP5_9PSED</name>
<keyword evidence="1" id="KW-0175">Coiled coil</keyword>
<sequence length="155" mass="17336">MHSDLWSFSLDLYTRLGIEQACLELQAEGANVCLLLGAAWLGQLGVACNGDRLARMRDLGEPWHDEVIRPLRHLRQSWREAAAHDPELDALRDQVKALELEAERQLLQRIEVLAQDWQAEGADDMGAWLDGIAPPAAREKQRGALQRLHAASLAD</sequence>
<dbReference type="Proteomes" id="UP000509568">
    <property type="component" value="Chromosome"/>
</dbReference>
<gene>
    <name evidence="2" type="ORF">HWQ56_01360</name>
</gene>
<dbReference type="NCBIfam" id="TIGR02444">
    <property type="entry name" value="TIGR02444 family protein"/>
    <property type="match status" value="1"/>
</dbReference>
<dbReference type="Pfam" id="PF09523">
    <property type="entry name" value="DUF2390"/>
    <property type="match status" value="1"/>
</dbReference>